<dbReference type="OrthoDB" id="5195965at2"/>
<dbReference type="EMBL" id="RPFW01000004">
    <property type="protein sequence ID" value="TVZ03566.1"/>
    <property type="molecule type" value="Genomic_DNA"/>
</dbReference>
<name>A0A6P2BZC9_9ACTN</name>
<sequence>MQFSRQEIADMLRRAGLSEAADKAMAELPDPVSLEDCEIWGDRYGLTKDMLISQMGGSP</sequence>
<evidence type="ECO:0000313" key="1">
    <source>
        <dbReference type="EMBL" id="TVZ03566.1"/>
    </source>
</evidence>
<gene>
    <name evidence="1" type="ORF">EAS64_24665</name>
</gene>
<dbReference type="RefSeq" id="WP_145856457.1">
    <property type="nucleotide sequence ID" value="NZ_RPFW01000004.1"/>
</dbReference>
<organism evidence="1 2">
    <name type="scientific">Trebonia kvetii</name>
    <dbReference type="NCBI Taxonomy" id="2480626"/>
    <lineage>
        <taxon>Bacteria</taxon>
        <taxon>Bacillati</taxon>
        <taxon>Actinomycetota</taxon>
        <taxon>Actinomycetes</taxon>
        <taxon>Streptosporangiales</taxon>
        <taxon>Treboniaceae</taxon>
        <taxon>Trebonia</taxon>
    </lineage>
</organism>
<proteinExistence type="predicted"/>
<accession>A0A6P2BZC9</accession>
<dbReference type="AlphaFoldDB" id="A0A6P2BZC9"/>
<reference evidence="1 2" key="1">
    <citation type="submission" date="2018-11" db="EMBL/GenBank/DDBJ databases">
        <title>Trebonia kvetii gen.nov., sp.nov., a novel acidophilic actinobacterium, and proposal of the new actinobacterial family Treboniaceae fam. nov.</title>
        <authorList>
            <person name="Rapoport D."/>
            <person name="Sagova-Mareckova M."/>
            <person name="Sedlacek I."/>
            <person name="Provaznik J."/>
            <person name="Kralova S."/>
            <person name="Pavlinic D."/>
            <person name="Benes V."/>
            <person name="Kopecky J."/>
        </authorList>
    </citation>
    <scope>NUCLEOTIDE SEQUENCE [LARGE SCALE GENOMIC DNA]</scope>
    <source>
        <strain evidence="1 2">15Tr583</strain>
    </source>
</reference>
<comment type="caution">
    <text evidence="1">The sequence shown here is derived from an EMBL/GenBank/DDBJ whole genome shotgun (WGS) entry which is preliminary data.</text>
</comment>
<dbReference type="Proteomes" id="UP000460272">
    <property type="component" value="Unassembled WGS sequence"/>
</dbReference>
<keyword evidence="2" id="KW-1185">Reference proteome</keyword>
<evidence type="ECO:0000313" key="2">
    <source>
        <dbReference type="Proteomes" id="UP000460272"/>
    </source>
</evidence>
<protein>
    <submittedName>
        <fullName evidence="1">Uncharacterized protein</fullName>
    </submittedName>
</protein>